<organism evidence="2 3">
    <name type="scientific">[Emmonsia] crescens</name>
    <dbReference type="NCBI Taxonomy" id="73230"/>
    <lineage>
        <taxon>Eukaryota</taxon>
        <taxon>Fungi</taxon>
        <taxon>Dikarya</taxon>
        <taxon>Ascomycota</taxon>
        <taxon>Pezizomycotina</taxon>
        <taxon>Eurotiomycetes</taxon>
        <taxon>Eurotiomycetidae</taxon>
        <taxon>Onygenales</taxon>
        <taxon>Ajellomycetaceae</taxon>
        <taxon>Emergomyces</taxon>
    </lineage>
</organism>
<evidence type="ECO:0000313" key="2">
    <source>
        <dbReference type="EMBL" id="KKZ60488.1"/>
    </source>
</evidence>
<dbReference type="InterPro" id="IPR036188">
    <property type="entry name" value="FAD/NAD-bd_sf"/>
</dbReference>
<evidence type="ECO:0000256" key="1">
    <source>
        <dbReference type="SAM" id="MobiDB-lite"/>
    </source>
</evidence>
<gene>
    <name evidence="2" type="ORF">EMCG_04852</name>
</gene>
<protein>
    <submittedName>
        <fullName evidence="2">Uncharacterized protein</fullName>
    </submittedName>
</protein>
<proteinExistence type="predicted"/>
<dbReference type="EMBL" id="LCZI01001535">
    <property type="protein sequence ID" value="KKZ60488.1"/>
    <property type="molecule type" value="Genomic_DNA"/>
</dbReference>
<accession>A0A0G2HR65</accession>
<dbReference type="Gene3D" id="3.30.9.10">
    <property type="entry name" value="D-Amino Acid Oxidase, subunit A, domain 2"/>
    <property type="match status" value="1"/>
</dbReference>
<dbReference type="AlphaFoldDB" id="A0A0G2HR65"/>
<dbReference type="VEuPathDB" id="FungiDB:EMCG_04852"/>
<dbReference type="Gene3D" id="3.50.50.60">
    <property type="entry name" value="FAD/NAD(P)-binding domain"/>
    <property type="match status" value="1"/>
</dbReference>
<dbReference type="Proteomes" id="UP000034164">
    <property type="component" value="Unassembled WGS sequence"/>
</dbReference>
<reference evidence="3" key="1">
    <citation type="journal article" date="2015" name="PLoS Genet.">
        <title>The dynamic genome and transcriptome of the human fungal pathogen Blastomyces and close relative Emmonsia.</title>
        <authorList>
            <person name="Munoz J.F."/>
            <person name="Gauthier G.M."/>
            <person name="Desjardins C.A."/>
            <person name="Gallo J.E."/>
            <person name="Holder J."/>
            <person name="Sullivan T.D."/>
            <person name="Marty A.J."/>
            <person name="Carmen J.C."/>
            <person name="Chen Z."/>
            <person name="Ding L."/>
            <person name="Gujja S."/>
            <person name="Magrini V."/>
            <person name="Misas E."/>
            <person name="Mitreva M."/>
            <person name="Priest M."/>
            <person name="Saif S."/>
            <person name="Whiston E.A."/>
            <person name="Young S."/>
            <person name="Zeng Q."/>
            <person name="Goldman W.E."/>
            <person name="Mardis E.R."/>
            <person name="Taylor J.W."/>
            <person name="McEwen J.G."/>
            <person name="Clay O.K."/>
            <person name="Klein B.S."/>
            <person name="Cuomo C.A."/>
        </authorList>
    </citation>
    <scope>NUCLEOTIDE SEQUENCE [LARGE SCALE GENOMIC DNA]</scope>
    <source>
        <strain evidence="3">UAMH 3008</strain>
    </source>
</reference>
<name>A0A0G2HR65_9EURO</name>
<evidence type="ECO:0000313" key="3">
    <source>
        <dbReference type="Proteomes" id="UP000034164"/>
    </source>
</evidence>
<sequence length="195" mass="21361">MCTWKARAGWVDAAAVLRSVNKAACKEGVEYIVATVERLLISDDDVCYGVLVSEKGGRAYETIAKKSSMGADIPRLLAESAPDQDDIKPRVRLQAVGVPMSIYVLHSSATVDFRDASIVVKLAGEAPNEAIPPRDDGLFKFVAGKSYTNKQKIDSFMMSVPPKKGSPWRWSENGDGIPQQLKNDIDTARRELYGK</sequence>
<comment type="caution">
    <text evidence="2">The sequence shown here is derived from an EMBL/GenBank/DDBJ whole genome shotgun (WGS) entry which is preliminary data.</text>
</comment>
<feature type="region of interest" description="Disordered" evidence="1">
    <location>
        <begin position="164"/>
        <end position="188"/>
    </location>
</feature>